<evidence type="ECO:0000313" key="4">
    <source>
        <dbReference type="Proteomes" id="UP000265520"/>
    </source>
</evidence>
<feature type="chain" id="PRO_5017427923" evidence="2">
    <location>
        <begin position="22"/>
        <end position="84"/>
    </location>
</feature>
<feature type="non-terminal residue" evidence="3">
    <location>
        <position position="1"/>
    </location>
</feature>
<feature type="compositionally biased region" description="Polar residues" evidence="1">
    <location>
        <begin position="61"/>
        <end position="84"/>
    </location>
</feature>
<dbReference type="AlphaFoldDB" id="A0A392RD32"/>
<dbReference type="Proteomes" id="UP000265520">
    <property type="component" value="Unassembled WGS sequence"/>
</dbReference>
<proteinExistence type="predicted"/>
<keyword evidence="2" id="KW-0732">Signal</keyword>
<evidence type="ECO:0000256" key="2">
    <source>
        <dbReference type="SAM" id="SignalP"/>
    </source>
</evidence>
<dbReference type="EMBL" id="LXQA010211152">
    <property type="protein sequence ID" value="MCI34159.1"/>
    <property type="molecule type" value="Genomic_DNA"/>
</dbReference>
<protein>
    <submittedName>
        <fullName evidence="3">Uncharacterized protein</fullName>
    </submittedName>
</protein>
<reference evidence="3 4" key="1">
    <citation type="journal article" date="2018" name="Front. Plant Sci.">
        <title>Red Clover (Trifolium pratense) and Zigzag Clover (T. medium) - A Picture of Genomic Similarities and Differences.</title>
        <authorList>
            <person name="Dluhosova J."/>
            <person name="Istvanek J."/>
            <person name="Nedelnik J."/>
            <person name="Repkova J."/>
        </authorList>
    </citation>
    <scope>NUCLEOTIDE SEQUENCE [LARGE SCALE GENOMIC DNA]</scope>
    <source>
        <strain evidence="4">cv. 10/8</strain>
        <tissue evidence="3">Leaf</tissue>
    </source>
</reference>
<comment type="caution">
    <text evidence="3">The sequence shown here is derived from an EMBL/GenBank/DDBJ whole genome shotgun (WGS) entry which is preliminary data.</text>
</comment>
<evidence type="ECO:0000256" key="1">
    <source>
        <dbReference type="SAM" id="MobiDB-lite"/>
    </source>
</evidence>
<accession>A0A392RD32</accession>
<feature type="signal peptide" evidence="2">
    <location>
        <begin position="1"/>
        <end position="21"/>
    </location>
</feature>
<evidence type="ECO:0000313" key="3">
    <source>
        <dbReference type="EMBL" id="MCI34159.1"/>
    </source>
</evidence>
<organism evidence="3 4">
    <name type="scientific">Trifolium medium</name>
    <dbReference type="NCBI Taxonomy" id="97028"/>
    <lineage>
        <taxon>Eukaryota</taxon>
        <taxon>Viridiplantae</taxon>
        <taxon>Streptophyta</taxon>
        <taxon>Embryophyta</taxon>
        <taxon>Tracheophyta</taxon>
        <taxon>Spermatophyta</taxon>
        <taxon>Magnoliopsida</taxon>
        <taxon>eudicotyledons</taxon>
        <taxon>Gunneridae</taxon>
        <taxon>Pentapetalae</taxon>
        <taxon>rosids</taxon>
        <taxon>fabids</taxon>
        <taxon>Fabales</taxon>
        <taxon>Fabaceae</taxon>
        <taxon>Papilionoideae</taxon>
        <taxon>50 kb inversion clade</taxon>
        <taxon>NPAAA clade</taxon>
        <taxon>Hologalegina</taxon>
        <taxon>IRL clade</taxon>
        <taxon>Trifolieae</taxon>
        <taxon>Trifolium</taxon>
    </lineage>
</organism>
<keyword evidence="4" id="KW-1185">Reference proteome</keyword>
<sequence>VIPPLVASGLVLLTLAPIANTTSESMSSGTYDQGEHEPVCLDADGYMEKDGDDMLDVEGSLTGTRNMKSSNISDPSSSTQGPVF</sequence>
<name>A0A392RD32_9FABA</name>
<feature type="region of interest" description="Disordered" evidence="1">
    <location>
        <begin position="49"/>
        <end position="84"/>
    </location>
</feature>